<sequence>MKVCTDVQPLYFHILINEFFVLVFDGVEKKKLGRVGNVFSKFLPVVEYFFRRPLPEVHTDHYEKKWCGLRRWLSEMIVELEGMDTVGLQVLKHSINAAKLNEGYRRSTERSSFGRLDIKCTEKNSGTSLSRPLS</sequence>
<keyword evidence="2" id="KW-1185">Reference proteome</keyword>
<gene>
    <name evidence="1" type="ORF">RRG08_008598</name>
</gene>
<protein>
    <submittedName>
        <fullName evidence="1">Uncharacterized protein</fullName>
    </submittedName>
</protein>
<name>A0AAE1B761_9GAST</name>
<comment type="caution">
    <text evidence="1">The sequence shown here is derived from an EMBL/GenBank/DDBJ whole genome shotgun (WGS) entry which is preliminary data.</text>
</comment>
<dbReference type="EMBL" id="JAWDGP010000410">
    <property type="protein sequence ID" value="KAK3800843.1"/>
    <property type="molecule type" value="Genomic_DNA"/>
</dbReference>
<dbReference type="AlphaFoldDB" id="A0AAE1B761"/>
<reference evidence="1" key="1">
    <citation type="journal article" date="2023" name="G3 (Bethesda)">
        <title>A reference genome for the long-term kleptoplast-retaining sea slug Elysia crispata morphotype clarki.</title>
        <authorList>
            <person name="Eastman K.E."/>
            <person name="Pendleton A.L."/>
            <person name="Shaikh M.A."/>
            <person name="Suttiyut T."/>
            <person name="Ogas R."/>
            <person name="Tomko P."/>
            <person name="Gavelis G."/>
            <person name="Widhalm J.R."/>
            <person name="Wisecaver J.H."/>
        </authorList>
    </citation>
    <scope>NUCLEOTIDE SEQUENCE</scope>
    <source>
        <strain evidence="1">ECLA1</strain>
    </source>
</reference>
<organism evidence="1 2">
    <name type="scientific">Elysia crispata</name>
    <name type="common">lettuce slug</name>
    <dbReference type="NCBI Taxonomy" id="231223"/>
    <lineage>
        <taxon>Eukaryota</taxon>
        <taxon>Metazoa</taxon>
        <taxon>Spiralia</taxon>
        <taxon>Lophotrochozoa</taxon>
        <taxon>Mollusca</taxon>
        <taxon>Gastropoda</taxon>
        <taxon>Heterobranchia</taxon>
        <taxon>Euthyneura</taxon>
        <taxon>Panpulmonata</taxon>
        <taxon>Sacoglossa</taxon>
        <taxon>Placobranchoidea</taxon>
        <taxon>Plakobranchidae</taxon>
        <taxon>Elysia</taxon>
    </lineage>
</organism>
<evidence type="ECO:0000313" key="1">
    <source>
        <dbReference type="EMBL" id="KAK3800843.1"/>
    </source>
</evidence>
<evidence type="ECO:0000313" key="2">
    <source>
        <dbReference type="Proteomes" id="UP001283361"/>
    </source>
</evidence>
<dbReference type="Proteomes" id="UP001283361">
    <property type="component" value="Unassembled WGS sequence"/>
</dbReference>
<accession>A0AAE1B761</accession>
<proteinExistence type="predicted"/>